<dbReference type="Proteomes" id="UP000254978">
    <property type="component" value="Unassembled WGS sequence"/>
</dbReference>
<feature type="compositionally biased region" description="Low complexity" evidence="1">
    <location>
        <begin position="333"/>
        <end position="343"/>
    </location>
</feature>
<dbReference type="Pfam" id="PF13602">
    <property type="entry name" value="ADH_zinc_N_2"/>
    <property type="match status" value="1"/>
</dbReference>
<accession>A0A378THB6</accession>
<gene>
    <name evidence="3" type="ORF">NCTC10821_02457</name>
</gene>
<organism evidence="3 4">
    <name type="scientific">Mycolicibacterium tokaiense</name>
    <dbReference type="NCBI Taxonomy" id="39695"/>
    <lineage>
        <taxon>Bacteria</taxon>
        <taxon>Bacillati</taxon>
        <taxon>Actinomycetota</taxon>
        <taxon>Actinomycetes</taxon>
        <taxon>Mycobacteriales</taxon>
        <taxon>Mycobacteriaceae</taxon>
        <taxon>Mycolicibacterium</taxon>
    </lineage>
</organism>
<evidence type="ECO:0000256" key="1">
    <source>
        <dbReference type="SAM" id="MobiDB-lite"/>
    </source>
</evidence>
<dbReference type="InterPro" id="IPR013154">
    <property type="entry name" value="ADH-like_N"/>
</dbReference>
<dbReference type="InterPro" id="IPR050700">
    <property type="entry name" value="YIM1/Zinc_Alcohol_DH_Fams"/>
</dbReference>
<dbReference type="PANTHER" id="PTHR11695">
    <property type="entry name" value="ALCOHOL DEHYDROGENASE RELATED"/>
    <property type="match status" value="1"/>
</dbReference>
<dbReference type="PANTHER" id="PTHR11695:SF294">
    <property type="entry name" value="RETICULON-4-INTERACTING PROTEIN 1, MITOCHONDRIAL"/>
    <property type="match status" value="1"/>
</dbReference>
<dbReference type="RefSeq" id="WP_115281566.1">
    <property type="nucleotide sequence ID" value="NZ_UGQT01000001.1"/>
</dbReference>
<dbReference type="SUPFAM" id="SSF51735">
    <property type="entry name" value="NAD(P)-binding Rossmann-fold domains"/>
    <property type="match status" value="1"/>
</dbReference>
<evidence type="ECO:0000313" key="3">
    <source>
        <dbReference type="EMBL" id="STZ58936.1"/>
    </source>
</evidence>
<dbReference type="AlphaFoldDB" id="A0A378THB6"/>
<evidence type="ECO:0000259" key="2">
    <source>
        <dbReference type="SMART" id="SM00829"/>
    </source>
</evidence>
<feature type="domain" description="Enoyl reductase (ER)" evidence="2">
    <location>
        <begin position="10"/>
        <end position="309"/>
    </location>
</feature>
<dbReference type="Pfam" id="PF08240">
    <property type="entry name" value="ADH_N"/>
    <property type="match status" value="1"/>
</dbReference>
<feature type="region of interest" description="Disordered" evidence="1">
    <location>
        <begin position="311"/>
        <end position="343"/>
    </location>
</feature>
<name>A0A378THB6_9MYCO</name>
<evidence type="ECO:0000313" key="4">
    <source>
        <dbReference type="Proteomes" id="UP000254978"/>
    </source>
</evidence>
<dbReference type="GO" id="GO:0016491">
    <property type="term" value="F:oxidoreductase activity"/>
    <property type="evidence" value="ECO:0007669"/>
    <property type="project" value="InterPro"/>
</dbReference>
<dbReference type="CDD" id="cd05289">
    <property type="entry name" value="MDR_like_2"/>
    <property type="match status" value="1"/>
</dbReference>
<reference evidence="3 4" key="1">
    <citation type="submission" date="2018-06" db="EMBL/GenBank/DDBJ databases">
        <authorList>
            <consortium name="Pathogen Informatics"/>
            <person name="Doyle S."/>
        </authorList>
    </citation>
    <scope>NUCLEOTIDE SEQUENCE [LARGE SCALE GENOMIC DNA]</scope>
    <source>
        <strain evidence="3 4">NCTC10821</strain>
    </source>
</reference>
<proteinExistence type="predicted"/>
<dbReference type="InterPro" id="IPR036291">
    <property type="entry name" value="NAD(P)-bd_dom_sf"/>
</dbReference>
<dbReference type="EMBL" id="UGQT01000001">
    <property type="protein sequence ID" value="STZ58936.1"/>
    <property type="molecule type" value="Genomic_DNA"/>
</dbReference>
<dbReference type="SMART" id="SM00829">
    <property type="entry name" value="PKS_ER"/>
    <property type="match status" value="1"/>
</dbReference>
<sequence length="343" mass="35438">MKAMRFNRYGDSDVLEYTDVAQPVPGPGQVLLQVAATSFNPVDAGIRGGYLQQVFVLDLPHTPGIDVAGTVAEIGEGVTGWKRGDAVVALLPMDADGAAAEYALAPAQTLTAAPHAVAMTDGAALPTVGLTAWQALFELAQLRAGQTVFINGAGGAVGGFAVQLAHAAGAVVTATANPRSAARLRARGADHTVAYLDYTATPSVLAGQSFDVVLNLLGTDPAQTDALMGVVADGGYYIGTMTTGTPDPARGVRAQRVFVRSDATQLADLVRRVDAGALHIDIAERRPLSDAAAVHRASDDGHLPGKTLLVPRCWPPRSPGHRGWGGSPRPPARRSATTPPGRP</sequence>
<dbReference type="InterPro" id="IPR020843">
    <property type="entry name" value="ER"/>
</dbReference>
<dbReference type="InterPro" id="IPR011032">
    <property type="entry name" value="GroES-like_sf"/>
</dbReference>
<dbReference type="Gene3D" id="3.40.50.720">
    <property type="entry name" value="NAD(P)-binding Rossmann-like Domain"/>
    <property type="match status" value="1"/>
</dbReference>
<dbReference type="SUPFAM" id="SSF50129">
    <property type="entry name" value="GroES-like"/>
    <property type="match status" value="1"/>
</dbReference>
<protein>
    <submittedName>
        <fullName evidence="3">Zn-dependent oxidoreductase, NADPH:quinone reductase</fullName>
    </submittedName>
</protein>
<dbReference type="OrthoDB" id="9801186at2"/>
<keyword evidence="4" id="KW-1185">Reference proteome</keyword>
<dbReference type="Gene3D" id="3.90.180.10">
    <property type="entry name" value="Medium-chain alcohol dehydrogenases, catalytic domain"/>
    <property type="match status" value="1"/>
</dbReference>